<dbReference type="EMBL" id="CP076838">
    <property type="protein sequence ID" value="QWW81186.1"/>
    <property type="molecule type" value="Genomic_DNA"/>
</dbReference>
<evidence type="ECO:0000256" key="1">
    <source>
        <dbReference type="SAM" id="Phobius"/>
    </source>
</evidence>
<dbReference type="Proteomes" id="UP000683497">
    <property type="component" value="Chromosome"/>
</dbReference>
<keyword evidence="1" id="KW-1133">Transmembrane helix</keyword>
<evidence type="ECO:0000313" key="3">
    <source>
        <dbReference type="Proteomes" id="UP000683497"/>
    </source>
</evidence>
<reference evidence="2 3" key="1">
    <citation type="submission" date="2021-06" db="EMBL/GenBank/DDBJ databases">
        <title>Leclercia pneumoniae sp. nov.</title>
        <authorList>
            <person name="Hoenemann M."/>
            <person name="Viehweger A."/>
            <person name="Dietze N."/>
        </authorList>
    </citation>
    <scope>NUCLEOTIDE SEQUENCE [LARGE SCALE GENOMIC DNA]</scope>
    <source>
        <strain evidence="3">49125</strain>
    </source>
</reference>
<name>A0ABX8JZS4_9ENTR</name>
<proteinExistence type="predicted"/>
<accession>A0ABX8JZS4</accession>
<organism evidence="2 3">
    <name type="scientific">Leclercia pneumoniae</name>
    <dbReference type="NCBI Taxonomy" id="2815358"/>
    <lineage>
        <taxon>Bacteria</taxon>
        <taxon>Pseudomonadati</taxon>
        <taxon>Pseudomonadota</taxon>
        <taxon>Gammaproteobacteria</taxon>
        <taxon>Enterobacterales</taxon>
        <taxon>Enterobacteriaceae</taxon>
        <taxon>Leclercia</taxon>
    </lineage>
</organism>
<gene>
    <name evidence="2" type="ORF">KQ929_08230</name>
</gene>
<dbReference type="RefSeq" id="WP_207291915.1">
    <property type="nucleotide sequence ID" value="NZ_CP071383.1"/>
</dbReference>
<feature type="transmembrane region" description="Helical" evidence="1">
    <location>
        <begin position="118"/>
        <end position="141"/>
    </location>
</feature>
<feature type="transmembrane region" description="Helical" evidence="1">
    <location>
        <begin position="6"/>
        <end position="22"/>
    </location>
</feature>
<evidence type="ECO:0000313" key="2">
    <source>
        <dbReference type="EMBL" id="QWW81186.1"/>
    </source>
</evidence>
<protein>
    <submittedName>
        <fullName evidence="2">Uncharacterized protein</fullName>
    </submittedName>
</protein>
<keyword evidence="1" id="KW-0472">Membrane</keyword>
<keyword evidence="1" id="KW-0812">Transmembrane</keyword>
<sequence length="171" mass="19040">MIVNMLSALALALVIVAYWVLCRRRALRYQKKAVELIEEYFEDRGVPEADKESLYRSYRLSRKFYMLPLCAMACPFVLAYMLIAKGKLDIKPTQRANNKLYDAAFDQCMKMTISKNPISSILAIALIGLSFAFAIPVGVILNRLSSMPTAAGIANLFATISSVASRKAHGH</sequence>
<keyword evidence="3" id="KW-1185">Reference proteome</keyword>
<feature type="transmembrane region" description="Helical" evidence="1">
    <location>
        <begin position="64"/>
        <end position="83"/>
    </location>
</feature>